<feature type="transmembrane region" description="Helical" evidence="1">
    <location>
        <begin position="60"/>
        <end position="86"/>
    </location>
</feature>
<reference evidence="2 3" key="1">
    <citation type="submission" date="2018-12" db="EMBL/GenBank/DDBJ databases">
        <authorList>
            <person name="Toschakov S.V."/>
        </authorList>
    </citation>
    <scope>NUCLEOTIDE SEQUENCE [LARGE SCALE GENOMIC DNA]</scope>
    <source>
        <strain evidence="2 3">GM2012</strain>
    </source>
</reference>
<keyword evidence="1" id="KW-0812">Transmembrane</keyword>
<dbReference type="Proteomes" id="UP000280296">
    <property type="component" value="Unassembled WGS sequence"/>
</dbReference>
<feature type="transmembrane region" description="Helical" evidence="1">
    <location>
        <begin position="30"/>
        <end position="48"/>
    </location>
</feature>
<organism evidence="2 3">
    <name type="scientific">Tautonia sociabilis</name>
    <dbReference type="NCBI Taxonomy" id="2080755"/>
    <lineage>
        <taxon>Bacteria</taxon>
        <taxon>Pseudomonadati</taxon>
        <taxon>Planctomycetota</taxon>
        <taxon>Planctomycetia</taxon>
        <taxon>Isosphaerales</taxon>
        <taxon>Isosphaeraceae</taxon>
        <taxon>Tautonia</taxon>
    </lineage>
</organism>
<comment type="caution">
    <text evidence="2">The sequence shown here is derived from an EMBL/GenBank/DDBJ whole genome shotgun (WGS) entry which is preliminary data.</text>
</comment>
<evidence type="ECO:0000313" key="2">
    <source>
        <dbReference type="EMBL" id="RUL81850.1"/>
    </source>
</evidence>
<reference evidence="2 3" key="2">
    <citation type="submission" date="2019-01" db="EMBL/GenBank/DDBJ databases">
        <title>Tautonia sociabilis, a novel thermotolerant planctomycete of Isosphaeraceae family, isolated from a 4000 m deep subterranean habitat.</title>
        <authorList>
            <person name="Kovaleva O.L."/>
            <person name="Elcheninov A.G."/>
            <person name="Van Heerden E."/>
            <person name="Toshchakov S.V."/>
            <person name="Novikov A."/>
            <person name="Bonch-Osmolovskaya E.A."/>
            <person name="Kublanov I.V."/>
        </authorList>
    </citation>
    <scope>NUCLEOTIDE SEQUENCE [LARGE SCALE GENOMIC DNA]</scope>
    <source>
        <strain evidence="2 3">GM2012</strain>
    </source>
</reference>
<name>A0A432MCK0_9BACT</name>
<dbReference type="EMBL" id="RYZH01000082">
    <property type="protein sequence ID" value="RUL81850.1"/>
    <property type="molecule type" value="Genomic_DNA"/>
</dbReference>
<dbReference type="AlphaFoldDB" id="A0A432MCK0"/>
<keyword evidence="1" id="KW-1133">Transmembrane helix</keyword>
<gene>
    <name evidence="2" type="ORF">TsocGM_24375</name>
</gene>
<feature type="transmembrane region" description="Helical" evidence="1">
    <location>
        <begin position="98"/>
        <end position="118"/>
    </location>
</feature>
<sequence length="136" mass="13926">MGTWRWVWLGYVAAAGGYGGWRGEELGTGWGPWCILLLPAVIGFLSTLRRWVVSWKGWQVALIELLVPVCAAAGVGGQALLVSWGIAAATGGWSAPAARAAFGAGVVAVVGGLVLASYRSRVGTPASEATSSPSQG</sequence>
<dbReference type="RefSeq" id="WP_126728070.1">
    <property type="nucleotide sequence ID" value="NZ_RYZH01000082.1"/>
</dbReference>
<proteinExistence type="predicted"/>
<keyword evidence="3" id="KW-1185">Reference proteome</keyword>
<keyword evidence="1" id="KW-0472">Membrane</keyword>
<accession>A0A432MCK0</accession>
<protein>
    <submittedName>
        <fullName evidence="2">Uncharacterized protein</fullName>
    </submittedName>
</protein>
<evidence type="ECO:0000256" key="1">
    <source>
        <dbReference type="SAM" id="Phobius"/>
    </source>
</evidence>
<evidence type="ECO:0000313" key="3">
    <source>
        <dbReference type="Proteomes" id="UP000280296"/>
    </source>
</evidence>